<proteinExistence type="predicted"/>
<name>A0A6I2R9C9_FLAPL</name>
<organism evidence="1 2">
    <name type="scientific">Flavonifractor plautii</name>
    <name type="common">Fusobacterium plautii</name>
    <dbReference type="NCBI Taxonomy" id="292800"/>
    <lineage>
        <taxon>Bacteria</taxon>
        <taxon>Bacillati</taxon>
        <taxon>Bacillota</taxon>
        <taxon>Clostridia</taxon>
        <taxon>Eubacteriales</taxon>
        <taxon>Oscillospiraceae</taxon>
        <taxon>Flavonifractor</taxon>
    </lineage>
</organism>
<evidence type="ECO:0000313" key="1">
    <source>
        <dbReference type="EMBL" id="MSB22895.1"/>
    </source>
</evidence>
<evidence type="ECO:0000313" key="2">
    <source>
        <dbReference type="Proteomes" id="UP000434475"/>
    </source>
</evidence>
<sequence>MDERERKMMAFLAGMVWKLANDQWLNMNEVQQLDNIMSELGYQDLDEKEFRY</sequence>
<accession>A0A6I2R9C9</accession>
<reference evidence="1 2" key="1">
    <citation type="journal article" date="2019" name="Nat. Med.">
        <title>A library of human gut bacterial isolates paired with longitudinal multiomics data enables mechanistic microbiome research.</title>
        <authorList>
            <person name="Poyet M."/>
            <person name="Groussin M."/>
            <person name="Gibbons S.M."/>
            <person name="Avila-Pacheco J."/>
            <person name="Jiang X."/>
            <person name="Kearney S.M."/>
            <person name="Perrotta A.R."/>
            <person name="Berdy B."/>
            <person name="Zhao S."/>
            <person name="Lieberman T.D."/>
            <person name="Swanson P.K."/>
            <person name="Smith M."/>
            <person name="Roesemann S."/>
            <person name="Alexander J.E."/>
            <person name="Rich S.A."/>
            <person name="Livny J."/>
            <person name="Vlamakis H."/>
            <person name="Clish C."/>
            <person name="Bullock K."/>
            <person name="Deik A."/>
            <person name="Scott J."/>
            <person name="Pierce K.A."/>
            <person name="Xavier R.J."/>
            <person name="Alm E.J."/>
        </authorList>
    </citation>
    <scope>NUCLEOTIDE SEQUENCE [LARGE SCALE GENOMIC DNA]</scope>
    <source>
        <strain evidence="1 2">BIOML-A2</strain>
    </source>
</reference>
<dbReference type="AlphaFoldDB" id="A0A6I2R9C9"/>
<dbReference type="RefSeq" id="WP_172698224.1">
    <property type="nucleotide sequence ID" value="NZ_JAQLWY010000015.1"/>
</dbReference>
<gene>
    <name evidence="1" type="ORF">GKE97_25915</name>
</gene>
<dbReference type="Proteomes" id="UP000434475">
    <property type="component" value="Unassembled WGS sequence"/>
</dbReference>
<comment type="caution">
    <text evidence="1">The sequence shown here is derived from an EMBL/GenBank/DDBJ whole genome shotgun (WGS) entry which is preliminary data.</text>
</comment>
<dbReference type="EMBL" id="WKPR01000057">
    <property type="protein sequence ID" value="MSB22895.1"/>
    <property type="molecule type" value="Genomic_DNA"/>
</dbReference>
<protein>
    <submittedName>
        <fullName evidence="1">Uncharacterized protein</fullName>
    </submittedName>
</protein>